<reference evidence="2 3" key="1">
    <citation type="submission" date="2019-02" db="EMBL/GenBank/DDBJ databases">
        <title>Deep-cultivation of Planctomycetes and their phenomic and genomic characterization uncovers novel biology.</title>
        <authorList>
            <person name="Wiegand S."/>
            <person name="Jogler M."/>
            <person name="Boedeker C."/>
            <person name="Pinto D."/>
            <person name="Vollmers J."/>
            <person name="Rivas-Marin E."/>
            <person name="Kohn T."/>
            <person name="Peeters S.H."/>
            <person name="Heuer A."/>
            <person name="Rast P."/>
            <person name="Oberbeckmann S."/>
            <person name="Bunk B."/>
            <person name="Jeske O."/>
            <person name="Meyerdierks A."/>
            <person name="Storesund J.E."/>
            <person name="Kallscheuer N."/>
            <person name="Luecker S."/>
            <person name="Lage O.M."/>
            <person name="Pohl T."/>
            <person name="Merkel B.J."/>
            <person name="Hornburger P."/>
            <person name="Mueller R.-W."/>
            <person name="Bruemmer F."/>
            <person name="Labrenz M."/>
            <person name="Spormann A.M."/>
            <person name="Op Den Camp H."/>
            <person name="Overmann J."/>
            <person name="Amann R."/>
            <person name="Jetten M.S.M."/>
            <person name="Mascher T."/>
            <person name="Medema M.H."/>
            <person name="Devos D.P."/>
            <person name="Kaster A.-K."/>
            <person name="Ovreas L."/>
            <person name="Rohde M."/>
            <person name="Galperin M.Y."/>
            <person name="Jogler C."/>
        </authorList>
    </citation>
    <scope>NUCLEOTIDE SEQUENCE [LARGE SCALE GENOMIC DNA]</scope>
    <source>
        <strain evidence="2 3">Poly41</strain>
    </source>
</reference>
<accession>A0A5C6D428</accession>
<dbReference type="Proteomes" id="UP000319143">
    <property type="component" value="Unassembled WGS sequence"/>
</dbReference>
<comment type="caution">
    <text evidence="2">The sequence shown here is derived from an EMBL/GenBank/DDBJ whole genome shotgun (WGS) entry which is preliminary data.</text>
</comment>
<keyword evidence="3" id="KW-1185">Reference proteome</keyword>
<evidence type="ECO:0000313" key="2">
    <source>
        <dbReference type="EMBL" id="TWU31973.1"/>
    </source>
</evidence>
<gene>
    <name evidence="2" type="ORF">Poly41_58610</name>
</gene>
<dbReference type="AlphaFoldDB" id="A0A5C6D428"/>
<proteinExistence type="predicted"/>
<organism evidence="2 3">
    <name type="scientific">Novipirellula artificiosorum</name>
    <dbReference type="NCBI Taxonomy" id="2528016"/>
    <lineage>
        <taxon>Bacteria</taxon>
        <taxon>Pseudomonadati</taxon>
        <taxon>Planctomycetota</taxon>
        <taxon>Planctomycetia</taxon>
        <taxon>Pirellulales</taxon>
        <taxon>Pirellulaceae</taxon>
        <taxon>Novipirellula</taxon>
    </lineage>
</organism>
<evidence type="ECO:0000313" key="3">
    <source>
        <dbReference type="Proteomes" id="UP000319143"/>
    </source>
</evidence>
<name>A0A5C6D428_9BACT</name>
<evidence type="ECO:0008006" key="4">
    <source>
        <dbReference type="Google" id="ProtNLM"/>
    </source>
</evidence>
<dbReference type="SUPFAM" id="SSF53756">
    <property type="entry name" value="UDP-Glycosyltransferase/glycogen phosphorylase"/>
    <property type="match status" value="1"/>
</dbReference>
<evidence type="ECO:0000256" key="1">
    <source>
        <dbReference type="SAM" id="Coils"/>
    </source>
</evidence>
<sequence>MVKGTIFYVGTESEVRHHAQPLMQRVPIRIAEPEVVIREAQAGDLALFFSEHFERFRGAIRRLQHRNIATLYVIDGILEWRNAWENREQEPACPWTMRPVLCHKVACIGSSQARTLCDWGNSHKVEVVGVPRLDELRKQENSVERSDDPFRILIMTAKWPGYTDAQRQQIRQSLLDLKAWSQKQAKLGNRPIQLIWRLTAGLDRIIGVENELRNTTGDDVAEALRRADATITTPSTAQLESMLMGKPTAILDYTNSPVYVDSAWRITSKVQLDSTIQQLCDPPAERMHFQRCLLHDALQLEVNATDRMITLLEKMSEESHKRARQPQPLPFPSGLLPALRNQPQRLCTQTAFPQSDAFRLNDPTMVQVELADAQRQVKQLHAKIDQLNTELGQAHEIFETIHKHPIAGPVVRAREKFLQWVARLKANKADPT</sequence>
<feature type="coiled-coil region" evidence="1">
    <location>
        <begin position="370"/>
        <end position="397"/>
    </location>
</feature>
<protein>
    <recommendedName>
        <fullName evidence="4">CDP-Glycerol:Poly(Glycerophosphate) glycerophosphotransferase</fullName>
    </recommendedName>
</protein>
<dbReference type="EMBL" id="SJPV01000014">
    <property type="protein sequence ID" value="TWU31973.1"/>
    <property type="molecule type" value="Genomic_DNA"/>
</dbReference>
<keyword evidence="1" id="KW-0175">Coiled coil</keyword>